<dbReference type="SUPFAM" id="SSF51735">
    <property type="entry name" value="NAD(P)-binding Rossmann-fold domains"/>
    <property type="match status" value="1"/>
</dbReference>
<evidence type="ECO:0000313" key="3">
    <source>
        <dbReference type="Proteomes" id="UP000308768"/>
    </source>
</evidence>
<gene>
    <name evidence="2" type="ORF">B0A49_13632</name>
</gene>
<dbReference type="GO" id="GO:0016491">
    <property type="term" value="F:oxidoreductase activity"/>
    <property type="evidence" value="ECO:0007669"/>
    <property type="project" value="UniProtKB-KW"/>
</dbReference>
<dbReference type="EMBL" id="NAJN01001346">
    <property type="protein sequence ID" value="TKA63823.1"/>
    <property type="molecule type" value="Genomic_DNA"/>
</dbReference>
<keyword evidence="1" id="KW-0560">Oxidoreductase</keyword>
<dbReference type="InterPro" id="IPR052228">
    <property type="entry name" value="Sec_Metab_Biosynth_Oxidored"/>
</dbReference>
<comment type="caution">
    <text evidence="2">The sequence shown here is derived from an EMBL/GenBank/DDBJ whole genome shotgun (WGS) entry which is preliminary data.</text>
</comment>
<organism evidence="2 3">
    <name type="scientific">Cryomyces minteri</name>
    <dbReference type="NCBI Taxonomy" id="331657"/>
    <lineage>
        <taxon>Eukaryota</taxon>
        <taxon>Fungi</taxon>
        <taxon>Dikarya</taxon>
        <taxon>Ascomycota</taxon>
        <taxon>Pezizomycotina</taxon>
        <taxon>Dothideomycetes</taxon>
        <taxon>Dothideomycetes incertae sedis</taxon>
        <taxon>Cryomyces</taxon>
    </lineage>
</organism>
<dbReference type="PANTHER" id="PTHR47534:SF3">
    <property type="entry name" value="ALCOHOL DEHYDROGENASE-LIKE C-TERMINAL DOMAIN-CONTAINING PROTEIN"/>
    <property type="match status" value="1"/>
</dbReference>
<sequence>MVSLSDVQSSNSRIASSLPPGLVAVFVGATNGIGEATLQQFVKHARQPRVYFVGRSQEAGDRIAAECKTLNPAGGYTFINADVSLIRVVDEVCRDIKSKEKSINLLFLSQGTLVPGVETLEGLHYAAALVVHSRNRFIVNLLPLLQNATALRRVVSVFAATKEGPINMTDFQGWKVPLMSQRGHASSIVTLSLEALAKKAPTVAFVHDFPGPVKSGIARGTKGALFFVIKAVFTVIGPMVNMPTVESGERHVYLATSARYPAGANGDAASGVPLADGIAVARGTSSKTGSGIYSVDAQGETAGPMVEEFLAKMRNVGMVDQVWAHVEDDFERITGLKAA</sequence>
<dbReference type="OrthoDB" id="2898509at2759"/>
<dbReference type="Proteomes" id="UP000308768">
    <property type="component" value="Unassembled WGS sequence"/>
</dbReference>
<reference evidence="2 3" key="1">
    <citation type="submission" date="2017-03" db="EMBL/GenBank/DDBJ databases">
        <title>Genomes of endolithic fungi from Antarctica.</title>
        <authorList>
            <person name="Coleine C."/>
            <person name="Masonjones S."/>
            <person name="Stajich J.E."/>
        </authorList>
    </citation>
    <scope>NUCLEOTIDE SEQUENCE [LARGE SCALE GENOMIC DNA]</scope>
    <source>
        <strain evidence="2 3">CCFEE 5187</strain>
    </source>
</reference>
<dbReference type="Pfam" id="PF00106">
    <property type="entry name" value="adh_short"/>
    <property type="match status" value="1"/>
</dbReference>
<dbReference type="AlphaFoldDB" id="A0A4U0WMZ8"/>
<protein>
    <submittedName>
        <fullName evidence="2">Uncharacterized protein</fullName>
    </submittedName>
</protein>
<dbReference type="Gene3D" id="3.40.50.720">
    <property type="entry name" value="NAD(P)-binding Rossmann-like Domain"/>
    <property type="match status" value="1"/>
</dbReference>
<dbReference type="STRING" id="331657.A0A4U0WMZ8"/>
<dbReference type="InterPro" id="IPR002347">
    <property type="entry name" value="SDR_fam"/>
</dbReference>
<dbReference type="PANTHER" id="PTHR47534">
    <property type="entry name" value="YALI0E05731P"/>
    <property type="match status" value="1"/>
</dbReference>
<name>A0A4U0WMZ8_9PEZI</name>
<dbReference type="InterPro" id="IPR036291">
    <property type="entry name" value="NAD(P)-bd_dom_sf"/>
</dbReference>
<accession>A0A4U0WMZ8</accession>
<proteinExistence type="predicted"/>
<evidence type="ECO:0000256" key="1">
    <source>
        <dbReference type="ARBA" id="ARBA00023002"/>
    </source>
</evidence>
<keyword evidence="3" id="KW-1185">Reference proteome</keyword>
<evidence type="ECO:0000313" key="2">
    <source>
        <dbReference type="EMBL" id="TKA63823.1"/>
    </source>
</evidence>